<dbReference type="Proteomes" id="UP000796880">
    <property type="component" value="Unassembled WGS sequence"/>
</dbReference>
<dbReference type="AlphaFoldDB" id="A0A8K0MU36"/>
<organism evidence="1 2">
    <name type="scientific">Rhamnella rubrinervis</name>
    <dbReference type="NCBI Taxonomy" id="2594499"/>
    <lineage>
        <taxon>Eukaryota</taxon>
        <taxon>Viridiplantae</taxon>
        <taxon>Streptophyta</taxon>
        <taxon>Embryophyta</taxon>
        <taxon>Tracheophyta</taxon>
        <taxon>Spermatophyta</taxon>
        <taxon>Magnoliopsida</taxon>
        <taxon>eudicotyledons</taxon>
        <taxon>Gunneridae</taxon>
        <taxon>Pentapetalae</taxon>
        <taxon>rosids</taxon>
        <taxon>fabids</taxon>
        <taxon>Rosales</taxon>
        <taxon>Rhamnaceae</taxon>
        <taxon>rhamnoid group</taxon>
        <taxon>Rhamneae</taxon>
        <taxon>Rhamnella</taxon>
    </lineage>
</organism>
<evidence type="ECO:0000313" key="1">
    <source>
        <dbReference type="EMBL" id="KAF3458015.1"/>
    </source>
</evidence>
<comment type="caution">
    <text evidence="1">The sequence shown here is derived from an EMBL/GenBank/DDBJ whole genome shotgun (WGS) entry which is preliminary data.</text>
</comment>
<protein>
    <submittedName>
        <fullName evidence="1">Uncharacterized protein</fullName>
    </submittedName>
</protein>
<dbReference type="EMBL" id="VOIH02000001">
    <property type="protein sequence ID" value="KAF3458015.1"/>
    <property type="molecule type" value="Genomic_DNA"/>
</dbReference>
<name>A0A8K0MU36_9ROSA</name>
<keyword evidence="2" id="KW-1185">Reference proteome</keyword>
<accession>A0A8K0MU36</accession>
<evidence type="ECO:0000313" key="2">
    <source>
        <dbReference type="Proteomes" id="UP000796880"/>
    </source>
</evidence>
<reference evidence="1" key="1">
    <citation type="submission" date="2020-03" db="EMBL/GenBank/DDBJ databases">
        <title>A high-quality chromosome-level genome assembly of a woody plant with both climbing and erect habits, Rhamnella rubrinervis.</title>
        <authorList>
            <person name="Lu Z."/>
            <person name="Yang Y."/>
            <person name="Zhu X."/>
            <person name="Sun Y."/>
        </authorList>
    </citation>
    <scope>NUCLEOTIDE SEQUENCE</scope>
    <source>
        <strain evidence="1">BYM</strain>
        <tissue evidence="1">Leaf</tissue>
    </source>
</reference>
<proteinExistence type="predicted"/>
<gene>
    <name evidence="1" type="ORF">FNV43_RR02678</name>
</gene>
<sequence>MKKEDRELLEPSLKRNLISHGSLDETGFYYKVVLESRGAVNHLECDTPFGHINSSYSYIILARFPQDLTPLAQRFSSPSLETKQDDLSWLTKGAPEGTNYLLDFEVEGEEVGVVASGSTPTGVKVDDRVITATSTTNSSEPENYELKDLLSNIS</sequence>